<dbReference type="InterPro" id="IPR005339">
    <property type="entry name" value="GINS_Psf1"/>
</dbReference>
<evidence type="ECO:0000256" key="1">
    <source>
        <dbReference type="ARBA" id="ARBA00004123"/>
    </source>
</evidence>
<evidence type="ECO:0000259" key="6">
    <source>
        <dbReference type="Pfam" id="PF05916"/>
    </source>
</evidence>
<dbReference type="InterPro" id="IPR021151">
    <property type="entry name" value="GINS_A"/>
</dbReference>
<comment type="function">
    <text evidence="5">Required for correct functioning of the GINS complex, a complex that plays an essential role in the initiation of DNA replication, and progression of DNA replication forks. GINS complex seems to bind preferentially to single-stranded DNA.</text>
</comment>
<evidence type="ECO:0000313" key="8">
    <source>
        <dbReference type="EMBL" id="KAF7494290.1"/>
    </source>
</evidence>
<feature type="domain" description="GINS subunit" evidence="6">
    <location>
        <begin position="65"/>
        <end position="138"/>
    </location>
</feature>
<dbReference type="AlphaFoldDB" id="A0A834RCC2"/>
<reference evidence="9" key="3">
    <citation type="submission" date="2022-06" db="UniProtKB">
        <authorList>
            <consortium name="EnsemblMetazoa"/>
        </authorList>
    </citation>
    <scope>IDENTIFICATION</scope>
</reference>
<evidence type="ECO:0000256" key="3">
    <source>
        <dbReference type="ARBA" id="ARBA00022705"/>
    </source>
</evidence>
<sequence length="205" mass="23810">MFGEKCVALIKESSRKTTELIQPYNKILVDEVLDEMSTISQTLYQSLHADSEISSGDLDQSIMENRNKLLVSKIYLRAFLWNKRCLLAYHHDRLQKLKKIRWQLGAILPIEIRSNISEDELRWFLNYSKNLSDYMSRLSDNKGIDLSLMKAPPKKLYIQVRCITEYGRLDLDDGTSVILSKDSMHYLPLSKCEKLIHQGILEQIG</sequence>
<name>A0A834RCC2_SARSC</name>
<dbReference type="EnsemblMetazoa" id="SSS_7579s_mrna">
    <property type="protein sequence ID" value="KAF7494290.1"/>
    <property type="gene ID" value="SSS_7579"/>
</dbReference>
<organism evidence="8">
    <name type="scientific">Sarcoptes scabiei</name>
    <name type="common">Itch mite</name>
    <name type="synonym">Acarus scabiei</name>
    <dbReference type="NCBI Taxonomy" id="52283"/>
    <lineage>
        <taxon>Eukaryota</taxon>
        <taxon>Metazoa</taxon>
        <taxon>Ecdysozoa</taxon>
        <taxon>Arthropoda</taxon>
        <taxon>Chelicerata</taxon>
        <taxon>Arachnida</taxon>
        <taxon>Acari</taxon>
        <taxon>Acariformes</taxon>
        <taxon>Sarcoptiformes</taxon>
        <taxon>Astigmata</taxon>
        <taxon>Psoroptidia</taxon>
        <taxon>Sarcoptoidea</taxon>
        <taxon>Sarcoptidae</taxon>
        <taxon>Sarcoptinae</taxon>
        <taxon>Sarcoptes</taxon>
    </lineage>
</organism>
<dbReference type="Proteomes" id="UP000070412">
    <property type="component" value="Unassembled WGS sequence"/>
</dbReference>
<keyword evidence="10" id="KW-1185">Reference proteome</keyword>
<dbReference type="Pfam" id="PF05916">
    <property type="entry name" value="Sld5"/>
    <property type="match status" value="1"/>
</dbReference>
<comment type="subunit">
    <text evidence="5">Component of the GINS complex.</text>
</comment>
<keyword evidence="4 5" id="KW-0539">Nucleus</keyword>
<reference evidence="8" key="2">
    <citation type="submission" date="2020-01" db="EMBL/GenBank/DDBJ databases">
        <authorList>
            <person name="Korhonen P.K.K."/>
            <person name="Guangxu M.G."/>
            <person name="Wang T.W."/>
            <person name="Stroehlein A.J.S."/>
            <person name="Young N.D."/>
            <person name="Ang C.-S.A."/>
            <person name="Fernando D.W.F."/>
            <person name="Lu H.L."/>
            <person name="Taylor S.T."/>
            <person name="Ehtesham M.E.M."/>
            <person name="Najaraj S.H.N."/>
            <person name="Harsha G.H.G."/>
            <person name="Madugundu A.M."/>
            <person name="Renuse S.R."/>
            <person name="Holt D.H."/>
            <person name="Pandey A.P."/>
            <person name="Papenfuss A.P."/>
            <person name="Gasser R.B.G."/>
            <person name="Fischer K.F."/>
        </authorList>
    </citation>
    <scope>NUCLEOTIDE SEQUENCE</scope>
    <source>
        <strain evidence="8">SSS_KF_BRIS2020</strain>
    </source>
</reference>
<dbReference type="GO" id="GO:1902983">
    <property type="term" value="P:DNA strand elongation involved in mitotic DNA replication"/>
    <property type="evidence" value="ECO:0007669"/>
    <property type="project" value="TreeGrafter"/>
</dbReference>
<gene>
    <name evidence="8" type="ORF">SSS_7579</name>
</gene>
<dbReference type="PANTHER" id="PTHR12914">
    <property type="entry name" value="PARTNER OF SLD5"/>
    <property type="match status" value="1"/>
</dbReference>
<feature type="domain" description="DNA replication complex GINS protein PSF1 C-terminal" evidence="7">
    <location>
        <begin position="154"/>
        <end position="204"/>
    </location>
</feature>
<evidence type="ECO:0000256" key="4">
    <source>
        <dbReference type="ARBA" id="ARBA00023242"/>
    </source>
</evidence>
<dbReference type="SUPFAM" id="SSF158573">
    <property type="entry name" value="GINS helical bundle-like"/>
    <property type="match status" value="1"/>
</dbReference>
<dbReference type="PANTHER" id="PTHR12914:SF2">
    <property type="entry name" value="DNA REPLICATION COMPLEX GINS PROTEIN PSF1"/>
    <property type="match status" value="1"/>
</dbReference>
<dbReference type="OrthoDB" id="10252587at2759"/>
<dbReference type="GO" id="GO:0000811">
    <property type="term" value="C:GINS complex"/>
    <property type="evidence" value="ECO:0007669"/>
    <property type="project" value="UniProtKB-UniRule"/>
</dbReference>
<dbReference type="EMBL" id="WVUK01000053">
    <property type="protein sequence ID" value="KAF7494290.1"/>
    <property type="molecule type" value="Genomic_DNA"/>
</dbReference>
<evidence type="ECO:0000256" key="2">
    <source>
        <dbReference type="ARBA" id="ARBA00006677"/>
    </source>
</evidence>
<dbReference type="CDD" id="cd11710">
    <property type="entry name" value="GINS_A_psf1"/>
    <property type="match status" value="1"/>
</dbReference>
<protein>
    <recommendedName>
        <fullName evidence="5">DNA replication complex GINS protein PSF1</fullName>
    </recommendedName>
</protein>
<evidence type="ECO:0000313" key="10">
    <source>
        <dbReference type="Proteomes" id="UP000070412"/>
    </source>
</evidence>
<evidence type="ECO:0000313" key="9">
    <source>
        <dbReference type="EnsemblMetazoa" id="KAF7494290.1"/>
    </source>
</evidence>
<dbReference type="CDD" id="cd21696">
    <property type="entry name" value="GINS_B_Psf1"/>
    <property type="match status" value="1"/>
</dbReference>
<dbReference type="Pfam" id="PF24997">
    <property type="entry name" value="PSF1_C"/>
    <property type="match status" value="1"/>
</dbReference>
<proteinExistence type="inferred from homology"/>
<dbReference type="InterPro" id="IPR036224">
    <property type="entry name" value="GINS_bundle-like_dom_sf"/>
</dbReference>
<keyword evidence="3 5" id="KW-0235">DNA replication</keyword>
<comment type="subcellular location">
    <subcellularLocation>
        <location evidence="1 5">Nucleus</location>
    </subcellularLocation>
</comment>
<comment type="similarity">
    <text evidence="2 5">Belongs to the GINS1/PSF1 family.</text>
</comment>
<evidence type="ECO:0000256" key="5">
    <source>
        <dbReference type="RuleBase" id="RU368085"/>
    </source>
</evidence>
<reference evidence="10" key="1">
    <citation type="journal article" date="2020" name="PLoS Negl. Trop. Dis.">
        <title>High-quality nuclear genome for Sarcoptes scabiei-A critical resource for a neglected parasite.</title>
        <authorList>
            <person name="Korhonen P.K."/>
            <person name="Gasser R.B."/>
            <person name="Ma G."/>
            <person name="Wang T."/>
            <person name="Stroehlein A.J."/>
            <person name="Young N.D."/>
            <person name="Ang C.S."/>
            <person name="Fernando D.D."/>
            <person name="Lu H.C."/>
            <person name="Taylor S."/>
            <person name="Reynolds S.L."/>
            <person name="Mofiz E."/>
            <person name="Najaraj S.H."/>
            <person name="Gowda H."/>
            <person name="Madugundu A."/>
            <person name="Renuse S."/>
            <person name="Holt D."/>
            <person name="Pandey A."/>
            <person name="Papenfuss A.T."/>
            <person name="Fischer K."/>
        </authorList>
    </citation>
    <scope>NUCLEOTIDE SEQUENCE [LARGE SCALE GENOMIC DNA]</scope>
</reference>
<evidence type="ECO:0000259" key="7">
    <source>
        <dbReference type="Pfam" id="PF24997"/>
    </source>
</evidence>
<dbReference type="InterPro" id="IPR056783">
    <property type="entry name" value="PSF1_C"/>
</dbReference>
<dbReference type="Gene3D" id="1.20.58.1030">
    <property type="match status" value="1"/>
</dbReference>
<accession>A0A834RCC2</accession>